<evidence type="ECO:0000313" key="4">
    <source>
        <dbReference type="EMBL" id="GAA1958106.1"/>
    </source>
</evidence>
<dbReference type="Proteomes" id="UP001500571">
    <property type="component" value="Unassembled WGS sequence"/>
</dbReference>
<dbReference type="Gene3D" id="2.60.40.2700">
    <property type="match status" value="1"/>
</dbReference>
<gene>
    <name evidence="4" type="ORF">GCM10009798_17100</name>
</gene>
<dbReference type="Pfam" id="PF05547">
    <property type="entry name" value="Peptidase_M6"/>
    <property type="match status" value="1"/>
</dbReference>
<dbReference type="Pfam" id="PF20773">
    <property type="entry name" value="InhA-like_MAM"/>
    <property type="match status" value="1"/>
</dbReference>
<protein>
    <submittedName>
        <fullName evidence="4">Immune inhibitor A</fullName>
    </submittedName>
</protein>
<dbReference type="RefSeq" id="WP_344044336.1">
    <property type="nucleotide sequence ID" value="NZ_BAAAPB010000001.1"/>
</dbReference>
<proteinExistence type="predicted"/>
<dbReference type="Pfam" id="PF20774">
    <property type="entry name" value="InhA-like_VEG"/>
    <property type="match status" value="1"/>
</dbReference>
<reference evidence="5" key="1">
    <citation type="journal article" date="2019" name="Int. J. Syst. Evol. Microbiol.">
        <title>The Global Catalogue of Microorganisms (GCM) 10K type strain sequencing project: providing services to taxonomists for standard genome sequencing and annotation.</title>
        <authorList>
            <consortium name="The Broad Institute Genomics Platform"/>
            <consortium name="The Broad Institute Genome Sequencing Center for Infectious Disease"/>
            <person name="Wu L."/>
            <person name="Ma J."/>
        </authorList>
    </citation>
    <scope>NUCLEOTIDE SEQUENCE [LARGE SCALE GENOMIC DNA]</scope>
    <source>
        <strain evidence="5">JCM 15309</strain>
    </source>
</reference>
<dbReference type="EMBL" id="BAAAPB010000001">
    <property type="protein sequence ID" value="GAA1958106.1"/>
    <property type="molecule type" value="Genomic_DNA"/>
</dbReference>
<name>A0ABP5C848_9ACTN</name>
<dbReference type="InterPro" id="IPR048665">
    <property type="entry name" value="InhA-like_VEG"/>
</dbReference>
<dbReference type="NCBIfam" id="TIGR03296">
    <property type="entry name" value="M6dom_TIGR03296"/>
    <property type="match status" value="1"/>
</dbReference>
<keyword evidence="5" id="KW-1185">Reference proteome</keyword>
<dbReference type="SUPFAM" id="SSF55486">
    <property type="entry name" value="Metalloproteases ('zincins'), catalytic domain"/>
    <property type="match status" value="1"/>
</dbReference>
<dbReference type="PANTHER" id="PTHR41775:SF1">
    <property type="entry name" value="PEPTIDASE M6-LIKE DOMAIN-CONTAINING PROTEIN"/>
    <property type="match status" value="1"/>
</dbReference>
<feature type="region of interest" description="Disordered" evidence="1">
    <location>
        <begin position="123"/>
        <end position="142"/>
    </location>
</feature>
<organism evidence="4 5">
    <name type="scientific">Nocardioides panacihumi</name>
    <dbReference type="NCBI Taxonomy" id="400774"/>
    <lineage>
        <taxon>Bacteria</taxon>
        <taxon>Bacillati</taxon>
        <taxon>Actinomycetota</taxon>
        <taxon>Actinomycetes</taxon>
        <taxon>Propionibacteriales</taxon>
        <taxon>Nocardioidaceae</taxon>
        <taxon>Nocardioides</taxon>
    </lineage>
</organism>
<comment type="caution">
    <text evidence="4">The sequence shown here is derived from an EMBL/GenBank/DDBJ whole genome shotgun (WGS) entry which is preliminary data.</text>
</comment>
<dbReference type="PANTHER" id="PTHR41775">
    <property type="entry name" value="SECRETED PROTEIN-RELATED"/>
    <property type="match status" value="1"/>
</dbReference>
<feature type="region of interest" description="Disordered" evidence="1">
    <location>
        <begin position="30"/>
        <end position="61"/>
    </location>
</feature>
<accession>A0ABP5C848</accession>
<evidence type="ECO:0000313" key="5">
    <source>
        <dbReference type="Proteomes" id="UP001500571"/>
    </source>
</evidence>
<dbReference type="InterPro" id="IPR008757">
    <property type="entry name" value="Peptidase_M6-like_domain"/>
</dbReference>
<evidence type="ECO:0000259" key="2">
    <source>
        <dbReference type="Pfam" id="PF05547"/>
    </source>
</evidence>
<evidence type="ECO:0000259" key="3">
    <source>
        <dbReference type="Pfam" id="PF20774"/>
    </source>
</evidence>
<evidence type="ECO:0000256" key="1">
    <source>
        <dbReference type="SAM" id="MobiDB-lite"/>
    </source>
</evidence>
<feature type="domain" description="Immune inhibitor A-like metallopeptidase VEG" evidence="3">
    <location>
        <begin position="623"/>
        <end position="769"/>
    </location>
</feature>
<feature type="domain" description="Peptidase M6-like" evidence="2">
    <location>
        <begin position="100"/>
        <end position="388"/>
    </location>
</feature>
<feature type="compositionally biased region" description="Basic and acidic residues" evidence="1">
    <location>
        <begin position="46"/>
        <end position="61"/>
    </location>
</feature>
<sequence>MNRRITGVVGAAVALGLAATAVPGDADAAGHGKGLRAHGGAQTTRVRPDNRPDPLQTRRSDLRQRAVDELVAGKARTTGKGRDRRIRMTDGTLVDYPVTQTAQLLTFLVDFGAGAGNPGFPENTAGPVHNQIPRPAAGDNSTYWRPDFSRQHYLDMFFNGLPDQGGESFHGLYDQMSSGRFDLQGDVSDWVTVPHPEAYYQEKVDDDGDPATPDVGDDTGATMQSFVQDSADAWYAAQRSSGTSDAAIGKYLARFDVWDRDDYDGDGNYNEPDGYIDHFQAIHAGQGEDGGGATWTIWSHRAAVNPTTGGDGPGFNRSGGVEIGHTGFWIRDYTTEPEDGGLGVFAHEFGHDLGLPDYYDTAANTDNGTGFWSLMSSGEWLGHGNGSVGTTPDQMGAPDKLFLGWYGDDLAVVDGTKAAEPVTLGPSYHATDVGAQAVAVTLPRGSSTVDVVAPDQGTHYLYSGNGDARTATVTSPRVTVPAADPTLRARVSYAIEDDWDYAYLEVSGDGGATWAHVPTSRSAATDPHGQNQGGGITGCSGTRDDGGTCDNAWTDLSADLSAYAGRTVSLRFAMVNDQATHQLGLSVDSIALGGTVLTDLEGGASGWALDGFRVMDGSSYTTTFDQYYLAENRQYRGYDRTLAQGPYSWDHPVSAPTRVDQYPYQDGLLVWYANGLYADNNTSSHPGGGQALVVDANPAYQLWWTGAGDPYDYGDGRLNAYDATFDVDRTDGLHLTKETDGAGDIHYDVDAHPSVPVFEDGDPNAYWDDFGGQIGPVPGWFSTKVAGVGTEMQVVSSDESTGRMVVKVGSRFVANTSGASFTGSAAVGETLVAQSPSWFQHGVSTGYQWLADGRPLDGATSATYVVPKSILGRTISVAVVGSRSGYADTRVVSDGAKVRNKPQR</sequence>